<dbReference type="PANTHER" id="PTHR43591">
    <property type="entry name" value="METHYLTRANSFERASE"/>
    <property type="match status" value="1"/>
</dbReference>
<dbReference type="CDD" id="cd02440">
    <property type="entry name" value="AdoMet_MTases"/>
    <property type="match status" value="1"/>
</dbReference>
<gene>
    <name evidence="2" type="ORF">GCM10009854_44600</name>
</gene>
<keyword evidence="2" id="KW-0489">Methyltransferase</keyword>
<organism evidence="2 3">
    <name type="scientific">Saccharopolyspora halophila</name>
    <dbReference type="NCBI Taxonomy" id="405551"/>
    <lineage>
        <taxon>Bacteria</taxon>
        <taxon>Bacillati</taxon>
        <taxon>Actinomycetota</taxon>
        <taxon>Actinomycetes</taxon>
        <taxon>Pseudonocardiales</taxon>
        <taxon>Pseudonocardiaceae</taxon>
        <taxon>Saccharopolyspora</taxon>
    </lineage>
</organism>
<dbReference type="Proteomes" id="UP001501218">
    <property type="component" value="Unassembled WGS sequence"/>
</dbReference>
<dbReference type="RefSeq" id="WP_344136409.1">
    <property type="nucleotide sequence ID" value="NZ_BAAARA010000021.1"/>
</dbReference>
<sequence length="261" mass="28454">MTAQSYVFTNESPHSREQHRCVSAAYDAITTARLAETGVTDGWCCLDVGTGHGTVARWLAERVAPTGSVLATDISPGAIEPHPNLTVAVHDITADGLPAERFDLIAVRLLLQHFPQRAAVLDELVRALRPGGVLQVDELDAGYEPVLLASDERLYERFLRAKKTHMRSRGGNPEWGREAAGALRAAGLVDVDPQPYIGSRHAGSPELDLQLHHTHQLRDGLLAAGMTEDELIRVREVMRESGFRAASGVLYSVQGRKADRT</sequence>
<dbReference type="InterPro" id="IPR029063">
    <property type="entry name" value="SAM-dependent_MTases_sf"/>
</dbReference>
<protein>
    <submittedName>
        <fullName evidence="2">Methyltransferase domain-containing protein</fullName>
    </submittedName>
</protein>
<dbReference type="Gene3D" id="3.40.50.150">
    <property type="entry name" value="Vaccinia Virus protein VP39"/>
    <property type="match status" value="1"/>
</dbReference>
<proteinExistence type="predicted"/>
<evidence type="ECO:0000313" key="2">
    <source>
        <dbReference type="EMBL" id="GAA2360577.1"/>
    </source>
</evidence>
<dbReference type="InterPro" id="IPR013216">
    <property type="entry name" value="Methyltransf_11"/>
</dbReference>
<dbReference type="GO" id="GO:0032259">
    <property type="term" value="P:methylation"/>
    <property type="evidence" value="ECO:0007669"/>
    <property type="project" value="UniProtKB-KW"/>
</dbReference>
<comment type="caution">
    <text evidence="2">The sequence shown here is derived from an EMBL/GenBank/DDBJ whole genome shotgun (WGS) entry which is preliminary data.</text>
</comment>
<dbReference type="EMBL" id="BAAARA010000021">
    <property type="protein sequence ID" value="GAA2360577.1"/>
    <property type="molecule type" value="Genomic_DNA"/>
</dbReference>
<reference evidence="2 3" key="1">
    <citation type="journal article" date="2019" name="Int. J. Syst. Evol. Microbiol.">
        <title>The Global Catalogue of Microorganisms (GCM) 10K type strain sequencing project: providing services to taxonomists for standard genome sequencing and annotation.</title>
        <authorList>
            <consortium name="The Broad Institute Genomics Platform"/>
            <consortium name="The Broad Institute Genome Sequencing Center for Infectious Disease"/>
            <person name="Wu L."/>
            <person name="Ma J."/>
        </authorList>
    </citation>
    <scope>NUCLEOTIDE SEQUENCE [LARGE SCALE GENOMIC DNA]</scope>
    <source>
        <strain evidence="2 3">JCM 16221</strain>
    </source>
</reference>
<accession>A0ABN3GUD3</accession>
<evidence type="ECO:0000313" key="3">
    <source>
        <dbReference type="Proteomes" id="UP001501218"/>
    </source>
</evidence>
<dbReference type="SUPFAM" id="SSF53335">
    <property type="entry name" value="S-adenosyl-L-methionine-dependent methyltransferases"/>
    <property type="match status" value="1"/>
</dbReference>
<name>A0ABN3GUD3_9PSEU</name>
<dbReference type="GO" id="GO:0008168">
    <property type="term" value="F:methyltransferase activity"/>
    <property type="evidence" value="ECO:0007669"/>
    <property type="project" value="UniProtKB-KW"/>
</dbReference>
<keyword evidence="2" id="KW-0808">Transferase</keyword>
<keyword evidence="3" id="KW-1185">Reference proteome</keyword>
<feature type="domain" description="Methyltransferase type 11" evidence="1">
    <location>
        <begin position="46"/>
        <end position="134"/>
    </location>
</feature>
<evidence type="ECO:0000259" key="1">
    <source>
        <dbReference type="Pfam" id="PF08241"/>
    </source>
</evidence>
<dbReference type="Pfam" id="PF08241">
    <property type="entry name" value="Methyltransf_11"/>
    <property type="match status" value="1"/>
</dbReference>